<accession>A0A126V5A6</accession>
<dbReference type="AlphaFoldDB" id="A0A126V5A6"/>
<sequence>MALGDNDGRPTGSIRDLATKAFSCVCFCHLSTLAASTCKRNCKSLTKPLQSRPPTSNAQFELYLQSFVQSAASGKVGSLPPFAAFAHRTNWIVAVSVRFL</sequence>
<protein>
    <submittedName>
        <fullName evidence="1">Uncharacterized protein</fullName>
    </submittedName>
</protein>
<gene>
    <name evidence="1" type="ORF">RC74_20590</name>
</gene>
<keyword evidence="2" id="KW-1185">Reference proteome</keyword>
<evidence type="ECO:0000313" key="1">
    <source>
        <dbReference type="EMBL" id="AML53327.1"/>
    </source>
</evidence>
<dbReference type="Proteomes" id="UP000070371">
    <property type="component" value="Chromosome"/>
</dbReference>
<proteinExistence type="predicted"/>
<name>A0A126V5A6_9RHOB</name>
<organism evidence="1 2">
    <name type="scientific">Falsihalocynthiibacter arcticus</name>
    <dbReference type="NCBI Taxonomy" id="1579316"/>
    <lineage>
        <taxon>Bacteria</taxon>
        <taxon>Pseudomonadati</taxon>
        <taxon>Pseudomonadota</taxon>
        <taxon>Alphaproteobacteria</taxon>
        <taxon>Rhodobacterales</taxon>
        <taxon>Roseobacteraceae</taxon>
        <taxon>Falsihalocynthiibacter</taxon>
    </lineage>
</organism>
<dbReference type="EMBL" id="CP014327">
    <property type="protein sequence ID" value="AML53327.1"/>
    <property type="molecule type" value="Genomic_DNA"/>
</dbReference>
<reference evidence="1 2" key="1">
    <citation type="submission" date="2016-02" db="EMBL/GenBank/DDBJ databases">
        <title>Complete genome sequence of Halocynthiibacter arcticus PAMC 20958t from arctic marine sediment.</title>
        <authorList>
            <person name="Lee Y.M."/>
            <person name="Baek K."/>
            <person name="Lee H.K."/>
            <person name="Shin S.C."/>
        </authorList>
    </citation>
    <scope>NUCLEOTIDE SEQUENCE [LARGE SCALE GENOMIC DNA]</scope>
    <source>
        <strain evidence="1">PAMC 20958</strain>
    </source>
</reference>
<evidence type="ECO:0000313" key="2">
    <source>
        <dbReference type="Proteomes" id="UP000070371"/>
    </source>
</evidence>
<dbReference type="KEGG" id="hat:RC74_20590"/>